<reference evidence="6" key="1">
    <citation type="submission" date="2020-05" db="UniProtKB">
        <authorList>
            <consortium name="EnsemblMetazoa"/>
        </authorList>
    </citation>
    <scope>IDENTIFICATION</scope>
    <source>
        <strain evidence="6">Yale</strain>
    </source>
</reference>
<evidence type="ECO:0000313" key="6">
    <source>
        <dbReference type="EnsemblMetazoa" id="GMOY001510-PA"/>
    </source>
</evidence>
<feature type="chain" id="PRO_5008407341" description="BPTI/Kunitz inhibitor domain-containing protein" evidence="4">
    <location>
        <begin position="25"/>
        <end position="189"/>
    </location>
</feature>
<dbReference type="Gene3D" id="4.10.410.10">
    <property type="entry name" value="Pancreatic trypsin inhibitor Kunitz domain"/>
    <property type="match status" value="2"/>
</dbReference>
<dbReference type="GO" id="GO:0004867">
    <property type="term" value="F:serine-type endopeptidase inhibitor activity"/>
    <property type="evidence" value="ECO:0007669"/>
    <property type="project" value="UniProtKB-KW"/>
</dbReference>
<evidence type="ECO:0000256" key="1">
    <source>
        <dbReference type="ARBA" id="ARBA00022690"/>
    </source>
</evidence>
<evidence type="ECO:0000256" key="3">
    <source>
        <dbReference type="ARBA" id="ARBA00023157"/>
    </source>
</evidence>
<feature type="domain" description="BPTI/Kunitz inhibitor" evidence="5">
    <location>
        <begin position="33"/>
        <end position="86"/>
    </location>
</feature>
<dbReference type="InterPro" id="IPR002223">
    <property type="entry name" value="Kunitz_BPTI"/>
</dbReference>
<dbReference type="PANTHER" id="PTHR10083">
    <property type="entry name" value="KUNITZ-TYPE PROTEASE INHIBITOR-RELATED"/>
    <property type="match status" value="1"/>
</dbReference>
<name>A0A1B0FD58_GLOMM</name>
<dbReference type="InterPro" id="IPR036880">
    <property type="entry name" value="Kunitz_BPTI_sf"/>
</dbReference>
<feature type="signal peptide" evidence="4">
    <location>
        <begin position="1"/>
        <end position="24"/>
    </location>
</feature>
<dbReference type="EMBL" id="CCAG010003896">
    <property type="status" value="NOT_ANNOTATED_CDS"/>
    <property type="molecule type" value="Genomic_DNA"/>
</dbReference>
<evidence type="ECO:0000256" key="2">
    <source>
        <dbReference type="ARBA" id="ARBA00022900"/>
    </source>
</evidence>
<dbReference type="Pfam" id="PF00014">
    <property type="entry name" value="Kunitz_BPTI"/>
    <property type="match status" value="2"/>
</dbReference>
<keyword evidence="3" id="KW-1015">Disulfide bond</keyword>
<sequence length="189" mass="21272">MHKLNAINLLIILLTTQCLHRIESRSWGVPNICLQPPPRSEGICTIEIEGFYFDSQKNNCEKYTVGGCRLTGGQSFGSQQDCLATCFISCFGNLEEISFLCIIFIFLSAVYLIEARSRPAVDICNRQPTINGLCVTTTLGIYYDAETQRCKYMGCSSSKKLFASLEDCEKICNSKRHSRRRAQISKNLN</sequence>
<dbReference type="GO" id="GO:0005615">
    <property type="term" value="C:extracellular space"/>
    <property type="evidence" value="ECO:0007669"/>
    <property type="project" value="TreeGrafter"/>
</dbReference>
<dbReference type="AlphaFoldDB" id="A0A1B0FD58"/>
<dbReference type="InterPro" id="IPR050098">
    <property type="entry name" value="TFPI/VKTCI-like"/>
</dbReference>
<dbReference type="CDD" id="cd00109">
    <property type="entry name" value="Kunitz-type"/>
    <property type="match status" value="1"/>
</dbReference>
<protein>
    <recommendedName>
        <fullName evidence="5">BPTI/Kunitz inhibitor domain-containing protein</fullName>
    </recommendedName>
</protein>
<dbReference type="EnsemblMetazoa" id="GMOY001510-RA">
    <property type="protein sequence ID" value="GMOY001510-PA"/>
    <property type="gene ID" value="GMOY001510"/>
</dbReference>
<organism evidence="6 7">
    <name type="scientific">Glossina morsitans morsitans</name>
    <name type="common">Savannah tsetse fly</name>
    <dbReference type="NCBI Taxonomy" id="37546"/>
    <lineage>
        <taxon>Eukaryota</taxon>
        <taxon>Metazoa</taxon>
        <taxon>Ecdysozoa</taxon>
        <taxon>Arthropoda</taxon>
        <taxon>Hexapoda</taxon>
        <taxon>Insecta</taxon>
        <taxon>Pterygota</taxon>
        <taxon>Neoptera</taxon>
        <taxon>Endopterygota</taxon>
        <taxon>Diptera</taxon>
        <taxon>Brachycera</taxon>
        <taxon>Muscomorpha</taxon>
        <taxon>Hippoboscoidea</taxon>
        <taxon>Glossinidae</taxon>
        <taxon>Glossina</taxon>
    </lineage>
</organism>
<keyword evidence="7" id="KW-1185">Reference proteome</keyword>
<dbReference type="SUPFAM" id="SSF57362">
    <property type="entry name" value="BPTI-like"/>
    <property type="match status" value="2"/>
</dbReference>
<keyword evidence="2" id="KW-0722">Serine protease inhibitor</keyword>
<evidence type="ECO:0000256" key="4">
    <source>
        <dbReference type="SAM" id="SignalP"/>
    </source>
</evidence>
<dbReference type="EMBL" id="CCAG010003897">
    <property type="status" value="NOT_ANNOTATED_CDS"/>
    <property type="molecule type" value="Genomic_DNA"/>
</dbReference>
<dbReference type="STRING" id="37546.A0A1B0FD58"/>
<dbReference type="PROSITE" id="PS50279">
    <property type="entry name" value="BPTI_KUNITZ_2"/>
    <property type="match status" value="1"/>
</dbReference>
<dbReference type="PANTHER" id="PTHR10083:SF374">
    <property type="entry name" value="BPTI_KUNITZ INHIBITOR DOMAIN-CONTAINING PROTEIN"/>
    <property type="match status" value="1"/>
</dbReference>
<accession>A0A1B0FD58</accession>
<evidence type="ECO:0000313" key="7">
    <source>
        <dbReference type="Proteomes" id="UP000092444"/>
    </source>
</evidence>
<evidence type="ECO:0000259" key="5">
    <source>
        <dbReference type="PROSITE" id="PS50279"/>
    </source>
</evidence>
<dbReference type="VEuPathDB" id="VectorBase:GMOY001510"/>
<proteinExistence type="predicted"/>
<keyword evidence="4" id="KW-0732">Signal</keyword>
<dbReference type="Proteomes" id="UP000092444">
    <property type="component" value="Unassembled WGS sequence"/>
</dbReference>
<dbReference type="SMART" id="SM00131">
    <property type="entry name" value="KU"/>
    <property type="match status" value="2"/>
</dbReference>
<keyword evidence="1" id="KW-0646">Protease inhibitor</keyword>